<reference evidence="2 3" key="1">
    <citation type="submission" date="2020-01" db="EMBL/GenBank/DDBJ databases">
        <authorList>
            <person name="Peng S.Y."/>
            <person name="Li J."/>
            <person name="Wang M."/>
            <person name="Wang L."/>
            <person name="Wang C.Q."/>
            <person name="Wang J.R."/>
        </authorList>
    </citation>
    <scope>NUCLEOTIDE SEQUENCE [LARGE SCALE GENOMIC DNA]</scope>
    <source>
        <strain evidence="2 3">XCT-34</strain>
    </source>
</reference>
<evidence type="ECO:0000313" key="2">
    <source>
        <dbReference type="EMBL" id="NBN65911.1"/>
    </source>
</evidence>
<feature type="region of interest" description="Disordered" evidence="1">
    <location>
        <begin position="209"/>
        <end position="235"/>
    </location>
</feature>
<feature type="compositionally biased region" description="Acidic residues" evidence="1">
    <location>
        <begin position="33"/>
        <end position="52"/>
    </location>
</feature>
<keyword evidence="3" id="KW-1185">Reference proteome</keyword>
<comment type="caution">
    <text evidence="2">The sequence shown here is derived from an EMBL/GenBank/DDBJ whole genome shotgun (WGS) entry which is preliminary data.</text>
</comment>
<feature type="compositionally biased region" description="Low complexity" evidence="1">
    <location>
        <begin position="60"/>
        <end position="70"/>
    </location>
</feature>
<proteinExistence type="predicted"/>
<protein>
    <submittedName>
        <fullName evidence="2">Uncharacterized protein</fullName>
    </submittedName>
</protein>
<dbReference type="EMBL" id="JAABLP010000006">
    <property type="protein sequence ID" value="NBN65911.1"/>
    <property type="molecule type" value="Genomic_DNA"/>
</dbReference>
<evidence type="ECO:0000256" key="1">
    <source>
        <dbReference type="SAM" id="MobiDB-lite"/>
    </source>
</evidence>
<gene>
    <name evidence="2" type="ORF">GWI71_19625</name>
</gene>
<dbReference type="Proteomes" id="UP000541347">
    <property type="component" value="Unassembled WGS sequence"/>
</dbReference>
<dbReference type="RefSeq" id="WP_161677908.1">
    <property type="nucleotide sequence ID" value="NZ_JAABLP010000006.1"/>
</dbReference>
<sequence length="235" mass="22209">MAGIRSAEAAGGVWPVAGFSGAAVDAAGLPPCDAEEEEEEDEEVEEDDDDADGGAGGTAGAAPVPAAAADDPAEAAADDAAGADAGEDADDGLPEGPDAWAVGLDWDVGPAAAAALPGIGEEAAAAPEAAAAEALPAPEPARAAVSGLVADAAPALSVAGLSAPGLSDEVLSAARASAFASTLASTFSGTTSMVTGRRLPGLPVSPAFGDEAPAPAPGPVPGVSLSETIAFPPLP</sequence>
<evidence type="ECO:0000313" key="3">
    <source>
        <dbReference type="Proteomes" id="UP000541347"/>
    </source>
</evidence>
<name>A0ABW9ZNN3_9HYPH</name>
<organism evidence="2 3">
    <name type="scientific">Pannonibacter tanglangensis</name>
    <dbReference type="NCBI Taxonomy" id="2750084"/>
    <lineage>
        <taxon>Bacteria</taxon>
        <taxon>Pseudomonadati</taxon>
        <taxon>Pseudomonadota</taxon>
        <taxon>Alphaproteobacteria</taxon>
        <taxon>Hyphomicrobiales</taxon>
        <taxon>Stappiaceae</taxon>
        <taxon>Pannonibacter</taxon>
    </lineage>
</organism>
<accession>A0ABW9ZNN3</accession>
<feature type="region of interest" description="Disordered" evidence="1">
    <location>
        <begin position="23"/>
        <end position="103"/>
    </location>
</feature>